<evidence type="ECO:0000256" key="5">
    <source>
        <dbReference type="ARBA" id="ARBA00023288"/>
    </source>
</evidence>
<feature type="signal peptide" evidence="7">
    <location>
        <begin position="1"/>
        <end position="19"/>
    </location>
</feature>
<evidence type="ECO:0000256" key="1">
    <source>
        <dbReference type="ARBA" id="ARBA00022475"/>
    </source>
</evidence>
<evidence type="ECO:0000256" key="2">
    <source>
        <dbReference type="ARBA" id="ARBA00022729"/>
    </source>
</evidence>
<organism evidence="8 9">
    <name type="scientific">Methylobacterium terrae</name>
    <dbReference type="NCBI Taxonomy" id="2202827"/>
    <lineage>
        <taxon>Bacteria</taxon>
        <taxon>Pseudomonadati</taxon>
        <taxon>Pseudomonadota</taxon>
        <taxon>Alphaproteobacteria</taxon>
        <taxon>Hyphomicrobiales</taxon>
        <taxon>Methylobacteriaceae</taxon>
        <taxon>Methylobacterium</taxon>
    </lineage>
</organism>
<evidence type="ECO:0000313" key="8">
    <source>
        <dbReference type="EMBL" id="AWN47390.1"/>
    </source>
</evidence>
<gene>
    <name evidence="8" type="ORF">DK419_14580</name>
</gene>
<feature type="compositionally biased region" description="Basic and acidic residues" evidence="6">
    <location>
        <begin position="285"/>
        <end position="298"/>
    </location>
</feature>
<evidence type="ECO:0000256" key="7">
    <source>
        <dbReference type="SAM" id="SignalP"/>
    </source>
</evidence>
<feature type="chain" id="PRO_5015895407" evidence="7">
    <location>
        <begin position="20"/>
        <end position="336"/>
    </location>
</feature>
<keyword evidence="3" id="KW-0472">Membrane</keyword>
<reference evidence="8 9" key="1">
    <citation type="submission" date="2018-05" db="EMBL/GenBank/DDBJ databases">
        <title>Complete Genome Sequence of Methylobacterium sp. 17Sr1-28.</title>
        <authorList>
            <person name="Srinivasan S."/>
        </authorList>
    </citation>
    <scope>NUCLEOTIDE SEQUENCE [LARGE SCALE GENOMIC DNA]</scope>
    <source>
        <strain evidence="8 9">17Sr1-28</strain>
    </source>
</reference>
<dbReference type="GO" id="GO:0030288">
    <property type="term" value="C:outer membrane-bounded periplasmic space"/>
    <property type="evidence" value="ECO:0007669"/>
    <property type="project" value="InterPro"/>
</dbReference>
<evidence type="ECO:0000313" key="9">
    <source>
        <dbReference type="Proteomes" id="UP000245444"/>
    </source>
</evidence>
<dbReference type="PROSITE" id="PS51257">
    <property type="entry name" value="PROKAR_LIPOPROTEIN"/>
    <property type="match status" value="1"/>
</dbReference>
<dbReference type="RefSeq" id="WP_109959717.1">
    <property type="nucleotide sequence ID" value="NZ_CP029553.1"/>
</dbReference>
<accession>A0A2U8WPK5</accession>
<dbReference type="PANTHER" id="PTHR41164:SF1">
    <property type="entry name" value="CURLI PRODUCTION ASSEMBLY_TRANSPORT COMPONENT CSGG"/>
    <property type="match status" value="1"/>
</dbReference>
<feature type="region of interest" description="Disordered" evidence="6">
    <location>
        <begin position="285"/>
        <end position="336"/>
    </location>
</feature>
<keyword evidence="5" id="KW-0449">Lipoprotein</keyword>
<keyword evidence="1" id="KW-1003">Cell membrane</keyword>
<dbReference type="InterPro" id="IPR005534">
    <property type="entry name" value="Curli_assmbl/transp-comp_CsgG"/>
</dbReference>
<feature type="compositionally biased region" description="Low complexity" evidence="6">
    <location>
        <begin position="299"/>
        <end position="318"/>
    </location>
</feature>
<protein>
    <submittedName>
        <fullName evidence="8">Curli production assembly protein CsgG</fullName>
    </submittedName>
</protein>
<name>A0A2U8WPK5_9HYPH</name>
<dbReference type="PANTHER" id="PTHR41164">
    <property type="entry name" value="CURLI PRODUCTION ASSEMBLY/TRANSPORT COMPONENT CSGG"/>
    <property type="match status" value="1"/>
</dbReference>
<evidence type="ECO:0000256" key="6">
    <source>
        <dbReference type="SAM" id="MobiDB-lite"/>
    </source>
</evidence>
<dbReference type="Proteomes" id="UP000245444">
    <property type="component" value="Chromosome"/>
</dbReference>
<evidence type="ECO:0000256" key="4">
    <source>
        <dbReference type="ARBA" id="ARBA00023139"/>
    </source>
</evidence>
<dbReference type="Gene3D" id="3.40.50.10610">
    <property type="entry name" value="ABC-type transport auxiliary lipoprotein component"/>
    <property type="match status" value="2"/>
</dbReference>
<evidence type="ECO:0000256" key="3">
    <source>
        <dbReference type="ARBA" id="ARBA00023136"/>
    </source>
</evidence>
<dbReference type="OrthoDB" id="1110708at2"/>
<dbReference type="KEGG" id="mtea:DK419_14580"/>
<keyword evidence="9" id="KW-1185">Reference proteome</keyword>
<keyword evidence="2 7" id="KW-0732">Signal</keyword>
<dbReference type="Pfam" id="PF03783">
    <property type="entry name" value="CsgG"/>
    <property type="match status" value="1"/>
</dbReference>
<dbReference type="EMBL" id="CP029553">
    <property type="protein sequence ID" value="AWN47390.1"/>
    <property type="molecule type" value="Genomic_DNA"/>
</dbReference>
<keyword evidence="4" id="KW-0564">Palmitate</keyword>
<proteinExistence type="predicted"/>
<sequence>MTSQIARILALLCSPLALAGCQTVAGEREILAEAPQVTPSSPTGIGLESLPPPQRPIDVALYAFPDLTGQNKPSDNFAEYSRAVTQGGSAFVVDALRRAGGGRWFNVVERGGLQALLQERQLIRATRVEYQGASAAPLPPLRFAGLILEGGILAYDANTVTGGFGARYLGIGADTKYRRDAVTVALRLVSVQSGQVLLSVTTTKTIYSVLVDGSTYKFIAIDKILEAEAGFSRNEPTQLAVREAIELGVYALIMEGAEKGLWKFRTGLAAAEHVKRYKSSKPLKVKAEIPSDSDRRQALAEAEAAAPSPEAASMMLAALPPPAPPRADAKPQPVSP</sequence>
<dbReference type="AlphaFoldDB" id="A0A2U8WPK5"/>